<keyword evidence="3" id="KW-1185">Reference proteome</keyword>
<dbReference type="GO" id="GO:0016740">
    <property type="term" value="F:transferase activity"/>
    <property type="evidence" value="ECO:0007669"/>
    <property type="project" value="UniProtKB-KW"/>
</dbReference>
<feature type="transmembrane region" description="Helical" evidence="1">
    <location>
        <begin position="89"/>
        <end position="109"/>
    </location>
</feature>
<proteinExistence type="predicted"/>
<protein>
    <submittedName>
        <fullName evidence="2">Putative 1,4-dihydroxy-2-naphthoate octaprenyltransferase</fullName>
    </submittedName>
</protein>
<feature type="transmembrane region" description="Helical" evidence="1">
    <location>
        <begin position="21"/>
        <end position="43"/>
    </location>
</feature>
<reference evidence="3" key="1">
    <citation type="submission" date="2018-01" db="EMBL/GenBank/DDBJ databases">
        <authorList>
            <person name="Kerou L M."/>
        </authorList>
    </citation>
    <scope>NUCLEOTIDE SEQUENCE [LARGE SCALE GENOMIC DNA]</scope>
    <source>
        <strain evidence="3">SCU2</strain>
    </source>
</reference>
<evidence type="ECO:0000313" key="3">
    <source>
        <dbReference type="Proteomes" id="UP000236248"/>
    </source>
</evidence>
<feature type="transmembrane region" description="Helical" evidence="1">
    <location>
        <begin position="49"/>
        <end position="68"/>
    </location>
</feature>
<dbReference type="AlphaFoldDB" id="A0A2K5APT7"/>
<evidence type="ECO:0000313" key="2">
    <source>
        <dbReference type="EMBL" id="SPC33661.1"/>
    </source>
</evidence>
<feature type="transmembrane region" description="Helical" evidence="1">
    <location>
        <begin position="115"/>
        <end position="135"/>
    </location>
</feature>
<dbReference type="KEGG" id="ncv:NCAV_0467"/>
<feature type="transmembrane region" description="Helical" evidence="1">
    <location>
        <begin position="165"/>
        <end position="184"/>
    </location>
</feature>
<dbReference type="GeneID" id="41594560"/>
<keyword evidence="2" id="KW-0808">Transferase</keyword>
<gene>
    <name evidence="2" type="ORF">NCAV_0467</name>
</gene>
<sequence>MYDSRLDEWFVPKFGPLRFRVAIGMLFLPYTGMCVSFVVIGSLLADNIIWDRLIAIVLIYLLALGVSAHALDSIGSKRKPWGNVFSNRTLLAIAIIALAVAYTIGIYYIVLYVPFLAIIAVLEGFFLFAYNVELFNGRFHSNLWFSISWGGLPLLAGYVMQTNSISISALIASSITALVAYAEIRVSRPYKELKRSHMDEKEKKIIMYERMLKLMSIGSIGVAISMLMVRMLLS</sequence>
<keyword evidence="1" id="KW-1133">Transmembrane helix</keyword>
<dbReference type="Proteomes" id="UP000236248">
    <property type="component" value="Chromosome NCAV"/>
</dbReference>
<dbReference type="RefSeq" id="WP_103287523.1">
    <property type="nucleotide sequence ID" value="NZ_LT981265.1"/>
</dbReference>
<keyword evidence="1" id="KW-0472">Membrane</keyword>
<dbReference type="EMBL" id="LT981265">
    <property type="protein sequence ID" value="SPC33661.1"/>
    <property type="molecule type" value="Genomic_DNA"/>
</dbReference>
<accession>A0A2K5APT7</accession>
<organism evidence="2 3">
    <name type="scientific">Candidatus Nitrosocaldus cavascurensis</name>
    <dbReference type="NCBI Taxonomy" id="2058097"/>
    <lineage>
        <taxon>Archaea</taxon>
        <taxon>Nitrososphaerota</taxon>
        <taxon>Nitrososphaeria</taxon>
        <taxon>Candidatus Nitrosocaldales</taxon>
        <taxon>Candidatus Nitrosocaldaceae</taxon>
        <taxon>Candidatus Nitrosocaldus</taxon>
    </lineage>
</organism>
<feature type="transmembrane region" description="Helical" evidence="1">
    <location>
        <begin position="211"/>
        <end position="233"/>
    </location>
</feature>
<evidence type="ECO:0000256" key="1">
    <source>
        <dbReference type="SAM" id="Phobius"/>
    </source>
</evidence>
<keyword evidence="1" id="KW-0812">Transmembrane</keyword>
<feature type="transmembrane region" description="Helical" evidence="1">
    <location>
        <begin position="142"/>
        <end position="159"/>
    </location>
</feature>
<name>A0A2K5APT7_9ARCH</name>